<dbReference type="EMBL" id="GGEC01007303">
    <property type="protein sequence ID" value="MBW87786.1"/>
    <property type="molecule type" value="Transcribed_RNA"/>
</dbReference>
<organism evidence="1">
    <name type="scientific">Rhizophora mucronata</name>
    <name type="common">Asiatic mangrove</name>
    <dbReference type="NCBI Taxonomy" id="61149"/>
    <lineage>
        <taxon>Eukaryota</taxon>
        <taxon>Viridiplantae</taxon>
        <taxon>Streptophyta</taxon>
        <taxon>Embryophyta</taxon>
        <taxon>Tracheophyta</taxon>
        <taxon>Spermatophyta</taxon>
        <taxon>Magnoliopsida</taxon>
        <taxon>eudicotyledons</taxon>
        <taxon>Gunneridae</taxon>
        <taxon>Pentapetalae</taxon>
        <taxon>rosids</taxon>
        <taxon>fabids</taxon>
        <taxon>Malpighiales</taxon>
        <taxon>Rhizophoraceae</taxon>
        <taxon>Rhizophora</taxon>
    </lineage>
</organism>
<sequence length="28" mass="2984">MLTFVVVFVSLAIYSCVVASLLSSSPHL</sequence>
<name>A0A2P2J2Q1_RHIMU</name>
<protein>
    <submittedName>
        <fullName evidence="1">Uncharacterized protein</fullName>
    </submittedName>
</protein>
<proteinExistence type="predicted"/>
<dbReference type="AlphaFoldDB" id="A0A2P2J2Q1"/>
<evidence type="ECO:0000313" key="1">
    <source>
        <dbReference type="EMBL" id="MBW87786.1"/>
    </source>
</evidence>
<reference evidence="1" key="1">
    <citation type="submission" date="2018-02" db="EMBL/GenBank/DDBJ databases">
        <title>Rhizophora mucronata_Transcriptome.</title>
        <authorList>
            <person name="Meera S.P."/>
            <person name="Sreeshan A."/>
            <person name="Augustine A."/>
        </authorList>
    </citation>
    <scope>NUCLEOTIDE SEQUENCE</scope>
    <source>
        <tissue evidence="1">Leaf</tissue>
    </source>
</reference>
<accession>A0A2P2J2Q1</accession>